<evidence type="ECO:0000256" key="2">
    <source>
        <dbReference type="RuleBase" id="RU003936"/>
    </source>
</evidence>
<dbReference type="InterPro" id="IPR002187">
    <property type="entry name" value="N-reg_PII"/>
</dbReference>
<dbReference type="GO" id="GO:0005524">
    <property type="term" value="F:ATP binding"/>
    <property type="evidence" value="ECO:0007669"/>
    <property type="project" value="TreeGrafter"/>
</dbReference>
<dbReference type="RefSeq" id="WP_045175567.1">
    <property type="nucleotide sequence ID" value="NZ_CP034791.1"/>
</dbReference>
<dbReference type="PRINTS" id="PR00340">
    <property type="entry name" value="PIIGLNB"/>
</dbReference>
<dbReference type="Pfam" id="PF00543">
    <property type="entry name" value="P-II"/>
    <property type="match status" value="1"/>
</dbReference>
<feature type="modified residue" description="O-UMP-tyrosine" evidence="1">
    <location>
        <position position="51"/>
    </location>
</feature>
<sequence length="111" mass="12561">MKKIEAIIREEKLNDLKECLEKEGIYGMTVMRVKGRGIQRGITLQWRAGSYTVDLLPKVLVMMVVSDEQFEKVIDIILDCCSTGNPGDGKIFVSEVSEVIRISSKERNVKI</sequence>
<protein>
    <submittedName>
        <fullName evidence="3">P-II family nitrogen regulator</fullName>
    </submittedName>
</protein>
<keyword evidence="4" id="KW-1185">Reference proteome</keyword>
<gene>
    <name evidence="3" type="ORF">ELD05_03830</name>
</gene>
<dbReference type="InterPro" id="IPR017918">
    <property type="entry name" value="N-reg_PII_CS"/>
</dbReference>
<evidence type="ECO:0000313" key="4">
    <source>
        <dbReference type="Proteomes" id="UP000282930"/>
    </source>
</evidence>
<proteinExistence type="inferred from homology"/>
<accession>A0A3T0D486</accession>
<dbReference type="GO" id="GO:0006808">
    <property type="term" value="P:regulation of nitrogen utilization"/>
    <property type="evidence" value="ECO:0007669"/>
    <property type="project" value="InterPro"/>
</dbReference>
<evidence type="ECO:0000256" key="1">
    <source>
        <dbReference type="PIRSR" id="PIRSR602187-50"/>
    </source>
</evidence>
<dbReference type="GO" id="GO:0005829">
    <property type="term" value="C:cytosol"/>
    <property type="evidence" value="ECO:0007669"/>
    <property type="project" value="TreeGrafter"/>
</dbReference>
<dbReference type="AlphaFoldDB" id="A0A3T0D486"/>
<dbReference type="PANTHER" id="PTHR30115:SF11">
    <property type="entry name" value="NITROGEN REGULATORY PROTEIN P-II HOMOLOG"/>
    <property type="match status" value="1"/>
</dbReference>
<dbReference type="SMART" id="SM00938">
    <property type="entry name" value="P-II"/>
    <property type="match status" value="1"/>
</dbReference>
<reference evidence="3 4" key="1">
    <citation type="submission" date="2018-12" db="EMBL/GenBank/DDBJ databases">
        <title>Genome sequence from the cellulolytic species, Caldicellulosiruptor changbaiensis.</title>
        <authorList>
            <person name="Blumer-Schuette S.E."/>
            <person name="Mendoza C."/>
        </authorList>
    </citation>
    <scope>NUCLEOTIDE SEQUENCE [LARGE SCALE GENOMIC DNA]</scope>
    <source>
        <strain evidence="3 4">CBS-Z</strain>
    </source>
</reference>
<dbReference type="EMBL" id="CP034791">
    <property type="protein sequence ID" value="AZT89856.1"/>
    <property type="molecule type" value="Genomic_DNA"/>
</dbReference>
<dbReference type="PROSITE" id="PS00638">
    <property type="entry name" value="PII_GLNB_CTER"/>
    <property type="match status" value="1"/>
</dbReference>
<dbReference type="SUPFAM" id="SSF54913">
    <property type="entry name" value="GlnB-like"/>
    <property type="match status" value="1"/>
</dbReference>
<dbReference type="InterPro" id="IPR011322">
    <property type="entry name" value="N-reg_PII-like_a/b"/>
</dbReference>
<dbReference type="Proteomes" id="UP000282930">
    <property type="component" value="Chromosome"/>
</dbReference>
<dbReference type="PANTHER" id="PTHR30115">
    <property type="entry name" value="NITROGEN REGULATORY PROTEIN P-II"/>
    <property type="match status" value="1"/>
</dbReference>
<evidence type="ECO:0000313" key="3">
    <source>
        <dbReference type="EMBL" id="AZT89856.1"/>
    </source>
</evidence>
<dbReference type="PROSITE" id="PS51343">
    <property type="entry name" value="PII_GLNB_DOM"/>
    <property type="match status" value="1"/>
</dbReference>
<keyword evidence="1" id="KW-0597">Phosphoprotein</keyword>
<name>A0A3T0D486_9FIRM</name>
<dbReference type="KEGG" id="ccha:ELD05_03830"/>
<organism evidence="3 4">
    <name type="scientific">Caldicellulosiruptor changbaiensis</name>
    <dbReference type="NCBI Taxonomy" id="1222016"/>
    <lineage>
        <taxon>Bacteria</taxon>
        <taxon>Bacillati</taxon>
        <taxon>Bacillota</taxon>
        <taxon>Bacillota incertae sedis</taxon>
        <taxon>Caldicellulosiruptorales</taxon>
        <taxon>Caldicellulosiruptoraceae</taxon>
        <taxon>Caldicellulosiruptor</taxon>
    </lineage>
</organism>
<dbReference type="GO" id="GO:0030234">
    <property type="term" value="F:enzyme regulator activity"/>
    <property type="evidence" value="ECO:0007669"/>
    <property type="project" value="InterPro"/>
</dbReference>
<dbReference type="Gene3D" id="3.30.70.120">
    <property type="match status" value="1"/>
</dbReference>
<dbReference type="InterPro" id="IPR015867">
    <property type="entry name" value="N-reg_PII/ATP_PRibTrfase_C"/>
</dbReference>
<comment type="similarity">
    <text evidence="2">Belongs to the P(II) protein family.</text>
</comment>